<dbReference type="AlphaFoldDB" id="A0AA97NNW3"/>
<organism evidence="2">
    <name type="scientific">Pyricularia oryzae (strain Y34)</name>
    <name type="common">Rice blast fungus</name>
    <name type="synonym">Magnaporthe oryzae</name>
    <dbReference type="NCBI Taxonomy" id="1143189"/>
    <lineage>
        <taxon>Eukaryota</taxon>
        <taxon>Fungi</taxon>
        <taxon>Dikarya</taxon>
        <taxon>Ascomycota</taxon>
        <taxon>Pezizomycotina</taxon>
        <taxon>Sordariomycetes</taxon>
        <taxon>Sordariomycetidae</taxon>
        <taxon>Magnaporthales</taxon>
        <taxon>Pyriculariaceae</taxon>
        <taxon>Pyricularia</taxon>
    </lineage>
</organism>
<accession>A0AA97NNW3</accession>
<reference evidence="2" key="1">
    <citation type="journal article" date="2012" name="PLoS Genet.">
        <title>Comparative analysis of the genomes of two field isolates of the rice blast fungus Magnaporthe oryzae.</title>
        <authorList>
            <person name="Xue M."/>
            <person name="Yang J."/>
            <person name="Li Z."/>
            <person name="Hu S."/>
            <person name="Yao N."/>
            <person name="Dean R.A."/>
            <person name="Zhao W."/>
            <person name="Shen M."/>
            <person name="Zhang H."/>
            <person name="Li C."/>
            <person name="Liu L."/>
            <person name="Cao L."/>
            <person name="Xu X."/>
            <person name="Xing Y."/>
            <person name="Hsiang T."/>
            <person name="Zhang Z."/>
            <person name="Xu J.R."/>
            <person name="Peng Y.L."/>
        </authorList>
    </citation>
    <scope>NUCLEOTIDE SEQUENCE</scope>
    <source>
        <strain evidence="2">Y34</strain>
    </source>
</reference>
<proteinExistence type="predicted"/>
<dbReference type="EMBL" id="JH793470">
    <property type="protein sequence ID" value="ELQ33650.1"/>
    <property type="molecule type" value="Genomic_DNA"/>
</dbReference>
<feature type="region of interest" description="Disordered" evidence="1">
    <location>
        <begin position="97"/>
        <end position="128"/>
    </location>
</feature>
<feature type="non-terminal residue" evidence="2">
    <location>
        <position position="1"/>
    </location>
</feature>
<feature type="compositionally biased region" description="Polar residues" evidence="1">
    <location>
        <begin position="102"/>
        <end position="120"/>
    </location>
</feature>
<protein>
    <submittedName>
        <fullName evidence="2">Uncharacterized protein</fullName>
    </submittedName>
</protein>
<name>A0AA97NNW3_PYRO3</name>
<evidence type="ECO:0000313" key="2">
    <source>
        <dbReference type="EMBL" id="ELQ33650.1"/>
    </source>
</evidence>
<sequence length="167" mass="18363">SKITPSKAGMDQEILDLYIEAHQKSRETIFPGSRAWDQNFGGQLLPAAEPPEVQTKLQGGSILTQAKNGETKHGKPTLGTRVPAIFSKRRINTIYEEPRDSPVSTNGAAAISSKQGNTASIRPANGPEETLFESYQDKYRDVFQLKYGNSDYITVAQKISPMRAGQH</sequence>
<dbReference type="Proteomes" id="UP000011086">
    <property type="component" value="Unassembled WGS sequence"/>
</dbReference>
<evidence type="ECO:0000256" key="1">
    <source>
        <dbReference type="SAM" id="MobiDB-lite"/>
    </source>
</evidence>
<gene>
    <name evidence="2" type="ORF">OOU_Y34scaffold00915g1</name>
</gene>